<keyword evidence="3" id="KW-1185">Reference proteome</keyword>
<dbReference type="AlphaFoldDB" id="A0A2S7TWV3"/>
<accession>A0A2S7TWV3</accession>
<sequence>MVSVDQLKDYRWSSFWYLFNKRKRPDSLDCSGGLEAAGGLADTPKGRDQYLSYLKWLSEDDAAQKEMAFEHPPYHPMKASPNTSPKKQIPSSILRGHGRRWILA</sequence>
<feature type="region of interest" description="Disordered" evidence="1">
    <location>
        <begin position="72"/>
        <end position="104"/>
    </location>
</feature>
<reference evidence="2 3" key="1">
    <citation type="submission" date="2016-12" db="EMBL/GenBank/DDBJ databases">
        <title>Study of bacterial adaptation to deep sea.</title>
        <authorList>
            <person name="Song J."/>
            <person name="Yoshizawa S."/>
            <person name="Kogure K."/>
        </authorList>
    </citation>
    <scope>NUCLEOTIDE SEQUENCE [LARGE SCALE GENOMIC DNA]</scope>
    <source>
        <strain evidence="2 3">SAORIC-165</strain>
    </source>
</reference>
<evidence type="ECO:0000256" key="1">
    <source>
        <dbReference type="SAM" id="MobiDB-lite"/>
    </source>
</evidence>
<dbReference type="EMBL" id="MQWA01000001">
    <property type="protein sequence ID" value="PQJ27198.1"/>
    <property type="molecule type" value="Genomic_DNA"/>
</dbReference>
<name>A0A2S7TWV3_9BACT</name>
<feature type="compositionally biased region" description="Polar residues" evidence="1">
    <location>
        <begin position="80"/>
        <end position="91"/>
    </location>
</feature>
<evidence type="ECO:0000313" key="2">
    <source>
        <dbReference type="EMBL" id="PQJ27198.1"/>
    </source>
</evidence>
<evidence type="ECO:0000313" key="3">
    <source>
        <dbReference type="Proteomes" id="UP000239907"/>
    </source>
</evidence>
<proteinExistence type="predicted"/>
<organism evidence="2 3">
    <name type="scientific">Rubritalea profundi</name>
    <dbReference type="NCBI Taxonomy" id="1658618"/>
    <lineage>
        <taxon>Bacteria</taxon>
        <taxon>Pseudomonadati</taxon>
        <taxon>Verrucomicrobiota</taxon>
        <taxon>Verrucomicrobiia</taxon>
        <taxon>Verrucomicrobiales</taxon>
        <taxon>Rubritaleaceae</taxon>
        <taxon>Rubritalea</taxon>
    </lineage>
</organism>
<gene>
    <name evidence="2" type="ORF">BSZ32_00915</name>
</gene>
<dbReference type="Proteomes" id="UP000239907">
    <property type="component" value="Unassembled WGS sequence"/>
</dbReference>
<comment type="caution">
    <text evidence="2">The sequence shown here is derived from an EMBL/GenBank/DDBJ whole genome shotgun (WGS) entry which is preliminary data.</text>
</comment>
<protein>
    <submittedName>
        <fullName evidence="2">Uncharacterized protein</fullName>
    </submittedName>
</protein>